<gene>
    <name evidence="2" type="ORF">A3A33_01490</name>
</gene>
<name>A0A1F8GX48_9BACT</name>
<dbReference type="Pfam" id="PF13480">
    <property type="entry name" value="Acetyltransf_6"/>
    <property type="match status" value="1"/>
</dbReference>
<comment type="caution">
    <text evidence="2">The sequence shown here is derived from an EMBL/GenBank/DDBJ whole genome shotgun (WGS) entry which is preliminary data.</text>
</comment>
<dbReference type="Gene3D" id="3.40.630.30">
    <property type="match status" value="1"/>
</dbReference>
<dbReference type="InterPro" id="IPR038740">
    <property type="entry name" value="BioF2-like_GNAT_dom"/>
</dbReference>
<reference evidence="2 3" key="1">
    <citation type="journal article" date="2016" name="Nat. Commun.">
        <title>Thousands of microbial genomes shed light on interconnected biogeochemical processes in an aquifer system.</title>
        <authorList>
            <person name="Anantharaman K."/>
            <person name="Brown C.T."/>
            <person name="Hug L.A."/>
            <person name="Sharon I."/>
            <person name="Castelle C.J."/>
            <person name="Probst A.J."/>
            <person name="Thomas B.C."/>
            <person name="Singh A."/>
            <person name="Wilkins M.J."/>
            <person name="Karaoz U."/>
            <person name="Brodie E.L."/>
            <person name="Williams K.H."/>
            <person name="Hubbard S.S."/>
            <person name="Banfield J.F."/>
        </authorList>
    </citation>
    <scope>NUCLEOTIDE SEQUENCE [LARGE SCALE GENOMIC DNA]</scope>
</reference>
<dbReference type="PANTHER" id="PTHR36174:SF1">
    <property type="entry name" value="LIPID II:GLYCINE GLYCYLTRANSFERASE"/>
    <property type="match status" value="1"/>
</dbReference>
<dbReference type="PANTHER" id="PTHR36174">
    <property type="entry name" value="LIPID II:GLYCINE GLYCYLTRANSFERASE"/>
    <property type="match status" value="1"/>
</dbReference>
<sequence>MDIVFTPFSDMRSDSGAFSMAGYAHEYHDFVKKRYRMSSGFLEIRERGTLVCVVPACFNDASLYAFYKHYTEPAIADIGPMSNIRWDAVADLARKKLKLKSAEFHFSGMHQASYEGMKPTGFSTYVFRMRGITDGDSIRSRFHNITRLRKAERFGFEFRVIGEESLPAIYDLYLENMHRHGTPPRSLDFFQDLFASFGTACYGIALYDKGMLAGLHLMVSTNQYARMYFSVSKQEYWPHCVNNLLYFKTIEHALESGVAFVDFGGGPDTDAGHNRFKMGFGLERIPLWKVHAGSWLYRVPAWSQNKKRNLVMRVNKLKRWFSRA</sequence>
<dbReference type="EMBL" id="MGKP01000001">
    <property type="protein sequence ID" value="OGN29977.1"/>
    <property type="molecule type" value="Genomic_DNA"/>
</dbReference>
<evidence type="ECO:0000259" key="1">
    <source>
        <dbReference type="Pfam" id="PF13480"/>
    </source>
</evidence>
<dbReference type="InterPro" id="IPR016181">
    <property type="entry name" value="Acyl_CoA_acyltransferase"/>
</dbReference>
<evidence type="ECO:0000313" key="3">
    <source>
        <dbReference type="Proteomes" id="UP000179047"/>
    </source>
</evidence>
<feature type="domain" description="BioF2-like acetyltransferase" evidence="1">
    <location>
        <begin position="146"/>
        <end position="268"/>
    </location>
</feature>
<dbReference type="SUPFAM" id="SSF55729">
    <property type="entry name" value="Acyl-CoA N-acyltransferases (Nat)"/>
    <property type="match status" value="1"/>
</dbReference>
<dbReference type="AlphaFoldDB" id="A0A1F8GX48"/>
<organism evidence="2 3">
    <name type="scientific">Candidatus Yanofskybacteria bacterium RIFCSPLOWO2_01_FULL_49_25</name>
    <dbReference type="NCBI Taxonomy" id="1802701"/>
    <lineage>
        <taxon>Bacteria</taxon>
        <taxon>Candidatus Yanofskyibacteriota</taxon>
    </lineage>
</organism>
<dbReference type="Proteomes" id="UP000179047">
    <property type="component" value="Unassembled WGS sequence"/>
</dbReference>
<dbReference type="STRING" id="1802701.A3A33_01490"/>
<dbReference type="InterPro" id="IPR050644">
    <property type="entry name" value="PG_Glycine_Bridge_Synth"/>
</dbReference>
<protein>
    <recommendedName>
        <fullName evidence="1">BioF2-like acetyltransferase domain-containing protein</fullName>
    </recommendedName>
</protein>
<evidence type="ECO:0000313" key="2">
    <source>
        <dbReference type="EMBL" id="OGN29977.1"/>
    </source>
</evidence>
<proteinExistence type="predicted"/>
<accession>A0A1F8GX48</accession>